<feature type="transmembrane region" description="Helical" evidence="1">
    <location>
        <begin position="12"/>
        <end position="31"/>
    </location>
</feature>
<proteinExistence type="predicted"/>
<sequence length="78" mass="8914">MNPVGWTKPRSFFHLPQLLIIRVLLPIAIIPNNVTGTIMKRVCFQRPKITSYSNQLRGPLPFNYQVCATLHSVPVQNQ</sequence>
<keyword evidence="1" id="KW-1133">Transmembrane helix</keyword>
<dbReference type="EMBL" id="JAWDGP010003058">
    <property type="protein sequence ID" value="KAK3777881.1"/>
    <property type="molecule type" value="Genomic_DNA"/>
</dbReference>
<protein>
    <submittedName>
        <fullName evidence="2">Uncharacterized protein</fullName>
    </submittedName>
</protein>
<comment type="caution">
    <text evidence="2">The sequence shown here is derived from an EMBL/GenBank/DDBJ whole genome shotgun (WGS) entry which is preliminary data.</text>
</comment>
<keyword evidence="1" id="KW-0472">Membrane</keyword>
<reference evidence="2" key="1">
    <citation type="journal article" date="2023" name="G3 (Bethesda)">
        <title>A reference genome for the long-term kleptoplast-retaining sea slug Elysia crispata morphotype clarki.</title>
        <authorList>
            <person name="Eastman K.E."/>
            <person name="Pendleton A.L."/>
            <person name="Shaikh M.A."/>
            <person name="Suttiyut T."/>
            <person name="Ogas R."/>
            <person name="Tomko P."/>
            <person name="Gavelis G."/>
            <person name="Widhalm J.R."/>
            <person name="Wisecaver J.H."/>
        </authorList>
    </citation>
    <scope>NUCLEOTIDE SEQUENCE</scope>
    <source>
        <strain evidence="2">ECLA1</strain>
    </source>
</reference>
<keyword evidence="1" id="KW-0812">Transmembrane</keyword>
<name>A0AAE0ZZP9_9GAST</name>
<evidence type="ECO:0000256" key="1">
    <source>
        <dbReference type="SAM" id="Phobius"/>
    </source>
</evidence>
<dbReference type="Proteomes" id="UP001283361">
    <property type="component" value="Unassembled WGS sequence"/>
</dbReference>
<organism evidence="2 3">
    <name type="scientific">Elysia crispata</name>
    <name type="common">lettuce slug</name>
    <dbReference type="NCBI Taxonomy" id="231223"/>
    <lineage>
        <taxon>Eukaryota</taxon>
        <taxon>Metazoa</taxon>
        <taxon>Spiralia</taxon>
        <taxon>Lophotrochozoa</taxon>
        <taxon>Mollusca</taxon>
        <taxon>Gastropoda</taxon>
        <taxon>Heterobranchia</taxon>
        <taxon>Euthyneura</taxon>
        <taxon>Panpulmonata</taxon>
        <taxon>Sacoglossa</taxon>
        <taxon>Placobranchoidea</taxon>
        <taxon>Plakobranchidae</taxon>
        <taxon>Elysia</taxon>
    </lineage>
</organism>
<gene>
    <name evidence="2" type="ORF">RRG08_038127</name>
</gene>
<accession>A0AAE0ZZP9</accession>
<dbReference type="AlphaFoldDB" id="A0AAE0ZZP9"/>
<evidence type="ECO:0000313" key="3">
    <source>
        <dbReference type="Proteomes" id="UP001283361"/>
    </source>
</evidence>
<keyword evidence="3" id="KW-1185">Reference proteome</keyword>
<evidence type="ECO:0000313" key="2">
    <source>
        <dbReference type="EMBL" id="KAK3777881.1"/>
    </source>
</evidence>